<dbReference type="Gene3D" id="3.40.50.1110">
    <property type="entry name" value="SGNH hydrolase"/>
    <property type="match status" value="2"/>
</dbReference>
<dbReference type="Pfam" id="PF00657">
    <property type="entry name" value="Lipase_GDSL"/>
    <property type="match status" value="1"/>
</dbReference>
<dbReference type="InterPro" id="IPR037459">
    <property type="entry name" value="RhgT-like"/>
</dbReference>
<keyword evidence="2" id="KW-0378">Hydrolase</keyword>
<comment type="similarity">
    <text evidence="1">Belongs to the 'GDSL' lipolytic enzyme family.</text>
</comment>
<dbReference type="PANTHER" id="PTHR43695">
    <property type="entry name" value="PUTATIVE (AFU_ORTHOLOGUE AFUA_2G17250)-RELATED"/>
    <property type="match status" value="1"/>
</dbReference>
<proteinExistence type="inferred from homology"/>
<dbReference type="Proteomes" id="UP000191680">
    <property type="component" value="Unassembled WGS sequence"/>
</dbReference>
<evidence type="ECO:0000259" key="3">
    <source>
        <dbReference type="Pfam" id="PF13472"/>
    </source>
</evidence>
<reference evidence="4 5" key="1">
    <citation type="submission" date="2016-12" db="EMBL/GenBank/DDBJ databases">
        <authorList>
            <person name="Song W.-J."/>
            <person name="Kurnit D.M."/>
        </authorList>
    </citation>
    <scope>NUCLEOTIDE SEQUENCE [LARGE SCALE GENOMIC DNA]</scope>
    <source>
        <strain evidence="4 5">HSG9</strain>
    </source>
</reference>
<evidence type="ECO:0000256" key="1">
    <source>
        <dbReference type="ARBA" id="ARBA00008668"/>
    </source>
</evidence>
<name>A0A1V6LPI9_9FLAO</name>
<dbReference type="PROSITE" id="PS51257">
    <property type="entry name" value="PROKAR_LIPOPROTEIN"/>
    <property type="match status" value="1"/>
</dbReference>
<dbReference type="GO" id="GO:0016788">
    <property type="term" value="F:hydrolase activity, acting on ester bonds"/>
    <property type="evidence" value="ECO:0007669"/>
    <property type="project" value="InterPro"/>
</dbReference>
<dbReference type="CDD" id="cd01821">
    <property type="entry name" value="Rhamnogalacturan_acetylesterase_like"/>
    <property type="match status" value="2"/>
</dbReference>
<evidence type="ECO:0000313" key="5">
    <source>
        <dbReference type="Proteomes" id="UP000191680"/>
    </source>
</evidence>
<evidence type="ECO:0000313" key="4">
    <source>
        <dbReference type="EMBL" id="OQD42029.1"/>
    </source>
</evidence>
<dbReference type="AlphaFoldDB" id="A0A1V6LPI9"/>
<keyword evidence="5" id="KW-1185">Reference proteome</keyword>
<sequence>MNISKQLITSLFALILIGCGTSKKETPTLFTVGDSTVKNGRGDGADGLWGWGDFLEQYLDSTKIKVKNHALGGTSSRTYIDKGLWGPVLAEIKKGDFVLIQFGHNDDGPINDTIRARGTIKGVGEETETINNLLTGKHETVHSYGWYLRKMVNEVKEAGGKPILITPIPRNKWVNNTVIRNNSNYGGWVRQVAEEEKVPYLNLNNLLALEMEKLGMEKVINTYFYDWDATHTNAKGAAVAAKLVAESLQQKVSFFNDILLNNPDIQLPPKRTIYLIGDSTMADNNNDNAVGWGVPFVQFVDTLRVNVQNRAIGGRSSRTFMNQGHWNAIKQKLTPRDFVIIQFGHNDAGNIDKEKYRGSLPGTGKDTTHVAFANDSTEVVHTFGWYLEQYVKDTKAARATPILCSLTPRNEWPMGKVEQRKDSYIKWTKEIALKNNVQFIDLSDSIATAYQHLGAKKVAEFFPKDHTHTGLKGAQFNASIAAKSLKQLKGCEIVYFIK</sequence>
<dbReference type="EMBL" id="MTBC01000009">
    <property type="protein sequence ID" value="OQD42029.1"/>
    <property type="molecule type" value="Genomic_DNA"/>
</dbReference>
<gene>
    <name evidence="4" type="ORF">BUL40_13045</name>
</gene>
<comment type="caution">
    <text evidence="4">The sequence shown here is derived from an EMBL/GenBank/DDBJ whole genome shotgun (WGS) entry which is preliminary data.</text>
</comment>
<dbReference type="PANTHER" id="PTHR43695:SF1">
    <property type="entry name" value="RHAMNOGALACTURONAN ACETYLESTERASE"/>
    <property type="match status" value="1"/>
</dbReference>
<accession>A0A1V6LPI9</accession>
<dbReference type="InterPro" id="IPR001087">
    <property type="entry name" value="GDSL"/>
</dbReference>
<organism evidence="4 5">
    <name type="scientific">Croceivirga radicis</name>
    <dbReference type="NCBI Taxonomy" id="1929488"/>
    <lineage>
        <taxon>Bacteria</taxon>
        <taxon>Pseudomonadati</taxon>
        <taxon>Bacteroidota</taxon>
        <taxon>Flavobacteriia</taxon>
        <taxon>Flavobacteriales</taxon>
        <taxon>Flavobacteriaceae</taxon>
        <taxon>Croceivirga</taxon>
    </lineage>
</organism>
<dbReference type="Pfam" id="PF13472">
    <property type="entry name" value="Lipase_GDSL_2"/>
    <property type="match status" value="1"/>
</dbReference>
<protein>
    <submittedName>
        <fullName evidence="4">Rhamnogalacturonan acetylesterase</fullName>
    </submittedName>
</protein>
<dbReference type="InterPro" id="IPR036514">
    <property type="entry name" value="SGNH_hydro_sf"/>
</dbReference>
<feature type="domain" description="SGNH hydrolase-type esterase" evidence="3">
    <location>
        <begin position="275"/>
        <end position="460"/>
    </location>
</feature>
<dbReference type="SUPFAM" id="SSF52266">
    <property type="entry name" value="SGNH hydrolase"/>
    <property type="match status" value="2"/>
</dbReference>
<dbReference type="OrthoDB" id="9807041at2"/>
<dbReference type="RefSeq" id="WP_080319608.1">
    <property type="nucleotide sequence ID" value="NZ_MTBC01000009.1"/>
</dbReference>
<dbReference type="InterPro" id="IPR013830">
    <property type="entry name" value="SGNH_hydro"/>
</dbReference>
<evidence type="ECO:0000256" key="2">
    <source>
        <dbReference type="ARBA" id="ARBA00022801"/>
    </source>
</evidence>